<comment type="caution">
    <text evidence="6">The sequence shown here is derived from an EMBL/GenBank/DDBJ whole genome shotgun (WGS) entry which is preliminary data.</text>
</comment>
<name>A0A1I3ZEM8_9HYPH</name>
<protein>
    <submittedName>
        <fullName evidence="6">Carbohydrate ABC transporter substrate-binding protein, CUT1 family</fullName>
    </submittedName>
</protein>
<dbReference type="EMBL" id="FOSK01000005">
    <property type="protein sequence ID" value="SFK42171.1"/>
    <property type="molecule type" value="Genomic_DNA"/>
</dbReference>
<keyword evidence="7" id="KW-1185">Reference proteome</keyword>
<gene>
    <name evidence="6" type="ORF">SAMN04488518_10539</name>
</gene>
<evidence type="ECO:0000313" key="6">
    <source>
        <dbReference type="EMBL" id="SFK42171.1"/>
    </source>
</evidence>
<dbReference type="Gene3D" id="3.40.190.10">
    <property type="entry name" value="Periplasmic binding protein-like II"/>
    <property type="match status" value="2"/>
</dbReference>
<dbReference type="PANTHER" id="PTHR43649">
    <property type="entry name" value="ARABINOSE-BINDING PROTEIN-RELATED"/>
    <property type="match status" value="1"/>
</dbReference>
<evidence type="ECO:0000256" key="1">
    <source>
        <dbReference type="ARBA" id="ARBA00004418"/>
    </source>
</evidence>
<feature type="signal peptide" evidence="5">
    <location>
        <begin position="1"/>
        <end position="34"/>
    </location>
</feature>
<evidence type="ECO:0000256" key="5">
    <source>
        <dbReference type="SAM" id="SignalP"/>
    </source>
</evidence>
<accession>A0A1I3ZEM8</accession>
<keyword evidence="3" id="KW-0813">Transport</keyword>
<dbReference type="Proteomes" id="UP000199598">
    <property type="component" value="Unassembled WGS sequence"/>
</dbReference>
<sequence length="438" mass="47492">MGEDLLVWGDIMKLIRLAAAASLFAFSSFSSANAETELKVWNLTSSSDAVNKHWEEVIATFEENNPGISINYETFPNDAYKTGLQVALASNAGPDIFFNWSGEDAAVLSRNGLTADLTEIGAKPGMWGEKIAPGMFDAFSVNGKIHGVPTHLITKYMFYNTSFFADNNLSVPTTLGELKASCKAIRDINPRMSPISLGNAEKWKGVHYISTLNQKIVGEEQVAKDYALQGEASELFSDQGYVEALQTLVDLSQAGCFNKAPNATTADASRSLFAAGQAAMIYCGNWCPGTFDSEGLEGGYDLARFPAAENGKGNQGYNFALLEGYQISARTKNMDAASTFVNFLISGETQAKRARDFGRLPVNASHMGEEDGTPIFRKIAKDAGSYAGLVLILDVGLEKSVSEHYLSIIQEVLNETKTPEQAMDEIRARAQKAKEQQG</sequence>
<comment type="similarity">
    <text evidence="2">Belongs to the bacterial solute-binding protein 1 family.</text>
</comment>
<reference evidence="6 7" key="1">
    <citation type="submission" date="2016-10" db="EMBL/GenBank/DDBJ databases">
        <authorList>
            <person name="Varghese N."/>
            <person name="Submissions S."/>
        </authorList>
    </citation>
    <scope>NUCLEOTIDE SEQUENCE [LARGE SCALE GENOMIC DNA]</scope>
    <source>
        <strain evidence="6 7">DSM 16392</strain>
    </source>
</reference>
<evidence type="ECO:0000256" key="2">
    <source>
        <dbReference type="ARBA" id="ARBA00008520"/>
    </source>
</evidence>
<organism evidence="6 7">
    <name type="scientific">Pseudovibrio ascidiaceicola</name>
    <dbReference type="NCBI Taxonomy" id="285279"/>
    <lineage>
        <taxon>Bacteria</taxon>
        <taxon>Pseudomonadati</taxon>
        <taxon>Pseudomonadota</taxon>
        <taxon>Alphaproteobacteria</taxon>
        <taxon>Hyphomicrobiales</taxon>
        <taxon>Stappiaceae</taxon>
        <taxon>Pseudovibrio</taxon>
    </lineage>
</organism>
<keyword evidence="4" id="KW-0574">Periplasm</keyword>
<proteinExistence type="inferred from homology"/>
<evidence type="ECO:0000256" key="3">
    <source>
        <dbReference type="ARBA" id="ARBA00022448"/>
    </source>
</evidence>
<comment type="subcellular location">
    <subcellularLocation>
        <location evidence="1">Periplasm</location>
    </subcellularLocation>
</comment>
<dbReference type="Pfam" id="PF01547">
    <property type="entry name" value="SBP_bac_1"/>
    <property type="match status" value="1"/>
</dbReference>
<feature type="chain" id="PRO_5046253208" evidence="5">
    <location>
        <begin position="35"/>
        <end position="438"/>
    </location>
</feature>
<evidence type="ECO:0000256" key="4">
    <source>
        <dbReference type="ARBA" id="ARBA00022764"/>
    </source>
</evidence>
<dbReference type="InterPro" id="IPR050490">
    <property type="entry name" value="Bact_solute-bd_prot1"/>
</dbReference>
<dbReference type="SUPFAM" id="SSF53850">
    <property type="entry name" value="Periplasmic binding protein-like II"/>
    <property type="match status" value="1"/>
</dbReference>
<dbReference type="PANTHER" id="PTHR43649:SF29">
    <property type="entry name" value="OSMOPROTECTIVE COMPOUNDS-BINDING PROTEIN GGTB"/>
    <property type="match status" value="1"/>
</dbReference>
<dbReference type="InterPro" id="IPR006059">
    <property type="entry name" value="SBP"/>
</dbReference>
<keyword evidence="5" id="KW-0732">Signal</keyword>
<evidence type="ECO:0000313" key="7">
    <source>
        <dbReference type="Proteomes" id="UP000199598"/>
    </source>
</evidence>